<sequence length="532" mass="58953">MDPSNHETLEAQQLHGALPDQFEQTAPNDPLSRMPPRSSDAPRQPSTATPQYPYNVFPPSSSTNHHSYTPNVPQSVTQSALALLSYQSPYMSSQVAQGFHFQPQLGPHPAFQKNAPTSTVYPPGAVPIACPSAPLQNAVAPSPLGPASTYANLVHAFTPTAIRRPTFAPPAPTSIPANPALALIKHTTDTFNAAATNDPVYYLLYRRFLEAQPNVAYPKLVYYLRLGLQIGWIGFLGREGRQEEIGDTDALVKERKDMIIWLVRQYDVSLKQRAGQYLRGQLAKFAPLSFDPNEVSPVALLIDHLYVLETEIFYKTVEVPGPSRQEYRIRVVTYIDNDGGMPKVHQDLNIWKKLGFAGLSRMLSNATSNIQSARFHYNNGWECGGTNGYWLYQIVSEEPEGPEEPLMPLASDADLGEVKKILAQGQGIIVSHTQQYEIWENLILADMLGLTLDRPGQACKPLPPGYLSAIMREYPNHMASSYLSNRVVAAGGHGLAIRVRRGRRSEVVRRAKRKQDKERKGLGALATRPKEV</sequence>
<dbReference type="GeneID" id="25368018"/>
<keyword evidence="3" id="KW-1185">Reference proteome</keyword>
<evidence type="ECO:0000256" key="1">
    <source>
        <dbReference type="SAM" id="MobiDB-lite"/>
    </source>
</evidence>
<reference evidence="2 3" key="1">
    <citation type="journal article" date="2014" name="BMC Genomics">
        <title>Genome sequencing of four Aureobasidium pullulans varieties: biotechnological potential, stress tolerance, and description of new species.</title>
        <authorList>
            <person name="Gostin Ar C."/>
            <person name="Ohm R.A."/>
            <person name="Kogej T."/>
            <person name="Sonjak S."/>
            <person name="Turk M."/>
            <person name="Zajc J."/>
            <person name="Zalar P."/>
            <person name="Grube M."/>
            <person name="Sun H."/>
            <person name="Han J."/>
            <person name="Sharma A."/>
            <person name="Chiniquy J."/>
            <person name="Ngan C.Y."/>
            <person name="Lipzen A."/>
            <person name="Barry K."/>
            <person name="Grigoriev I.V."/>
            <person name="Gunde-Cimerman N."/>
        </authorList>
    </citation>
    <scope>NUCLEOTIDE SEQUENCE [LARGE SCALE GENOMIC DNA]</scope>
    <source>
        <strain evidence="2 3">EXF-2481</strain>
    </source>
</reference>
<proteinExistence type="predicted"/>
<feature type="compositionally biased region" description="Polar residues" evidence="1">
    <location>
        <begin position="44"/>
        <end position="72"/>
    </location>
</feature>
<dbReference type="AlphaFoldDB" id="A0A074YD28"/>
<dbReference type="HOGENOM" id="CLU_031123_0_0_1"/>
<accession>A0A074YD28</accession>
<dbReference type="Proteomes" id="UP000030641">
    <property type="component" value="Unassembled WGS sequence"/>
</dbReference>
<feature type="region of interest" description="Disordered" evidence="1">
    <location>
        <begin position="1"/>
        <end position="72"/>
    </location>
</feature>
<dbReference type="OrthoDB" id="3917370at2759"/>
<protein>
    <submittedName>
        <fullName evidence="2">Uncharacterized protein</fullName>
    </submittedName>
</protein>
<dbReference type="RefSeq" id="XP_013344049.1">
    <property type="nucleotide sequence ID" value="XM_013488595.1"/>
</dbReference>
<organism evidence="2 3">
    <name type="scientific">Aureobasidium subglaciale (strain EXF-2481)</name>
    <name type="common">Aureobasidium pullulans var. subglaciale</name>
    <dbReference type="NCBI Taxonomy" id="1043005"/>
    <lineage>
        <taxon>Eukaryota</taxon>
        <taxon>Fungi</taxon>
        <taxon>Dikarya</taxon>
        <taxon>Ascomycota</taxon>
        <taxon>Pezizomycotina</taxon>
        <taxon>Dothideomycetes</taxon>
        <taxon>Dothideomycetidae</taxon>
        <taxon>Dothideales</taxon>
        <taxon>Saccotheciaceae</taxon>
        <taxon>Aureobasidium</taxon>
    </lineage>
</organism>
<dbReference type="InParanoid" id="A0A074YD28"/>
<evidence type="ECO:0000313" key="2">
    <source>
        <dbReference type="EMBL" id="KEQ95615.1"/>
    </source>
</evidence>
<name>A0A074YD28_AURSE</name>
<gene>
    <name evidence="2" type="ORF">AUEXF2481DRAFT_4588</name>
</gene>
<feature type="compositionally biased region" description="Basic and acidic residues" evidence="1">
    <location>
        <begin position="506"/>
        <end position="521"/>
    </location>
</feature>
<evidence type="ECO:0000313" key="3">
    <source>
        <dbReference type="Proteomes" id="UP000030641"/>
    </source>
</evidence>
<dbReference type="EMBL" id="KL584758">
    <property type="protein sequence ID" value="KEQ95615.1"/>
    <property type="molecule type" value="Genomic_DNA"/>
</dbReference>
<feature type="region of interest" description="Disordered" evidence="1">
    <location>
        <begin position="506"/>
        <end position="532"/>
    </location>
</feature>